<dbReference type="InterPro" id="IPR003660">
    <property type="entry name" value="HAMP_dom"/>
</dbReference>
<dbReference type="GO" id="GO:0046983">
    <property type="term" value="F:protein dimerization activity"/>
    <property type="evidence" value="ECO:0007669"/>
    <property type="project" value="InterPro"/>
</dbReference>
<dbReference type="CDD" id="cd16917">
    <property type="entry name" value="HATPase_UhpB-NarQ-NarX-like"/>
    <property type="match status" value="1"/>
</dbReference>
<comment type="subcellular location">
    <subcellularLocation>
        <location evidence="2">Membrane</location>
    </subcellularLocation>
</comment>
<keyword evidence="11" id="KW-0812">Transmembrane</keyword>
<dbReference type="CDD" id="cd06225">
    <property type="entry name" value="HAMP"/>
    <property type="match status" value="1"/>
</dbReference>
<accession>A0A4V3AU12</accession>
<dbReference type="RefSeq" id="WP_133330529.1">
    <property type="nucleotide sequence ID" value="NZ_SMYL01000011.1"/>
</dbReference>
<feature type="coiled-coil region" evidence="10">
    <location>
        <begin position="235"/>
        <end position="287"/>
    </location>
</feature>
<dbReference type="InterPro" id="IPR019247">
    <property type="entry name" value="Histidine_kinase_BarA_N"/>
</dbReference>
<dbReference type="Pfam" id="PF00672">
    <property type="entry name" value="HAMP"/>
    <property type="match status" value="1"/>
</dbReference>
<comment type="caution">
    <text evidence="14">The sequence shown here is derived from an EMBL/GenBank/DDBJ whole genome shotgun (WGS) entry which is preliminary data.</text>
</comment>
<keyword evidence="11" id="KW-0472">Membrane</keyword>
<evidence type="ECO:0000313" key="14">
    <source>
        <dbReference type="EMBL" id="TDK62586.1"/>
    </source>
</evidence>
<feature type="transmembrane region" description="Helical" evidence="11">
    <location>
        <begin position="20"/>
        <end position="39"/>
    </location>
</feature>
<reference evidence="14 15" key="1">
    <citation type="submission" date="2019-03" db="EMBL/GenBank/DDBJ databases">
        <title>Sapientia aquatica gen. nov., sp. nov., isolated from a crater lake.</title>
        <authorList>
            <person name="Felfoldi T."/>
            <person name="Szabo A."/>
            <person name="Toth E."/>
            <person name="Schumann P."/>
            <person name="Keki Z."/>
            <person name="Marialigeti K."/>
            <person name="Mathe I."/>
        </authorList>
    </citation>
    <scope>NUCLEOTIDE SEQUENCE [LARGE SCALE GENOMIC DNA]</scope>
    <source>
        <strain evidence="14 15">SA-152</strain>
    </source>
</reference>
<dbReference type="Proteomes" id="UP000294829">
    <property type="component" value="Unassembled WGS sequence"/>
</dbReference>
<keyword evidence="15" id="KW-1185">Reference proteome</keyword>
<dbReference type="Gene3D" id="6.10.340.10">
    <property type="match status" value="1"/>
</dbReference>
<keyword evidence="5" id="KW-0808">Transferase</keyword>
<dbReference type="PROSITE" id="PS50109">
    <property type="entry name" value="HIS_KIN"/>
    <property type="match status" value="1"/>
</dbReference>
<dbReference type="SUPFAM" id="SSF158472">
    <property type="entry name" value="HAMP domain-like"/>
    <property type="match status" value="1"/>
</dbReference>
<keyword evidence="7" id="KW-0418">Kinase</keyword>
<keyword evidence="4" id="KW-0597">Phosphoprotein</keyword>
<evidence type="ECO:0000256" key="11">
    <source>
        <dbReference type="SAM" id="Phobius"/>
    </source>
</evidence>
<dbReference type="EMBL" id="SMYL01000011">
    <property type="protein sequence ID" value="TDK62586.1"/>
    <property type="molecule type" value="Genomic_DNA"/>
</dbReference>
<comment type="catalytic activity">
    <reaction evidence="1">
        <text>ATP + protein L-histidine = ADP + protein N-phospho-L-histidine.</text>
        <dbReference type="EC" id="2.7.13.3"/>
    </reaction>
</comment>
<protein>
    <recommendedName>
        <fullName evidence="3">histidine kinase</fullName>
        <ecNumber evidence="3">2.7.13.3</ecNumber>
    </recommendedName>
</protein>
<evidence type="ECO:0000256" key="3">
    <source>
        <dbReference type="ARBA" id="ARBA00012438"/>
    </source>
</evidence>
<dbReference type="Pfam" id="PF02518">
    <property type="entry name" value="HATPase_c"/>
    <property type="match status" value="1"/>
</dbReference>
<dbReference type="InterPro" id="IPR050482">
    <property type="entry name" value="Sensor_HK_TwoCompSys"/>
</dbReference>
<dbReference type="OrthoDB" id="9797605at2"/>
<evidence type="ECO:0000313" key="15">
    <source>
        <dbReference type="Proteomes" id="UP000294829"/>
    </source>
</evidence>
<gene>
    <name evidence="14" type="ORF">E2I14_16410</name>
</gene>
<evidence type="ECO:0000256" key="7">
    <source>
        <dbReference type="ARBA" id="ARBA00022777"/>
    </source>
</evidence>
<proteinExistence type="predicted"/>
<dbReference type="Gene3D" id="3.30.565.10">
    <property type="entry name" value="Histidine kinase-like ATPase, C-terminal domain"/>
    <property type="match status" value="1"/>
</dbReference>
<evidence type="ECO:0000256" key="4">
    <source>
        <dbReference type="ARBA" id="ARBA00022553"/>
    </source>
</evidence>
<keyword evidence="11" id="KW-1133">Transmembrane helix</keyword>
<keyword evidence="8" id="KW-0067">ATP-binding</keyword>
<sequence>MKLTTLEKHRFNWNNWSIRQRLLLITLLPVTYLFCLLVWHSYWSYSREINEEIEERGKIISKVLAKSSEYELAMGRLSDLRLTLDSLIQSEHSIVSIDILDADKKIILHSQSDDKDQLFPKAFDMPIKKSLIWIEVIGNKLEQSPVHEPARSNKPTQIAGFVHVVMSPSDLQRKQQHRFALELIVAALGLLMSGGLAILFSRTLSASFKSFIDACRAIRGGRYPVQIDVTGGGEIGELQASIKEMAQSLQQATHELENKVSQRTLELEISRNEALKANDEKRKLIQKVQTIVEEERKAIALEIHDELNASLITVRLQAQRIIDLSGDQSADPQQAKIKEHALSIKQIARNLYDNGRSLVRRLRPEVLDVLGLQGALEEMVTSYNSTYSSCRFSCQVQGDFTGMKNATAMSTYRIIQEALSNIIKHAQARHANITLQLSETDNFVQLQISDDGKGFTPNDDSAGIGLVGIRERVVGLGGTIHIESRVAVGAIGSDEHSGTVITIRFENA</sequence>
<feature type="domain" description="Histidine kinase" evidence="12">
    <location>
        <begin position="413"/>
        <end position="508"/>
    </location>
</feature>
<organism evidence="14 15">
    <name type="scientific">Sapientia aquatica</name>
    <dbReference type="NCBI Taxonomy" id="1549640"/>
    <lineage>
        <taxon>Bacteria</taxon>
        <taxon>Pseudomonadati</taxon>
        <taxon>Pseudomonadota</taxon>
        <taxon>Betaproteobacteria</taxon>
        <taxon>Burkholderiales</taxon>
        <taxon>Oxalobacteraceae</taxon>
        <taxon>Sapientia</taxon>
    </lineage>
</organism>
<evidence type="ECO:0000256" key="1">
    <source>
        <dbReference type="ARBA" id="ARBA00000085"/>
    </source>
</evidence>
<dbReference type="SMART" id="SM00304">
    <property type="entry name" value="HAMP"/>
    <property type="match status" value="1"/>
</dbReference>
<dbReference type="Pfam" id="PF07730">
    <property type="entry name" value="HisKA_3"/>
    <property type="match status" value="1"/>
</dbReference>
<evidence type="ECO:0000256" key="5">
    <source>
        <dbReference type="ARBA" id="ARBA00022679"/>
    </source>
</evidence>
<keyword evidence="9" id="KW-0902">Two-component regulatory system</keyword>
<evidence type="ECO:0000256" key="10">
    <source>
        <dbReference type="SAM" id="Coils"/>
    </source>
</evidence>
<dbReference type="InterPro" id="IPR036890">
    <property type="entry name" value="HATPase_C_sf"/>
</dbReference>
<feature type="domain" description="HAMP" evidence="13">
    <location>
        <begin position="202"/>
        <end position="254"/>
    </location>
</feature>
<dbReference type="InterPro" id="IPR003594">
    <property type="entry name" value="HATPase_dom"/>
</dbReference>
<dbReference type="InterPro" id="IPR005467">
    <property type="entry name" value="His_kinase_dom"/>
</dbReference>
<dbReference type="PROSITE" id="PS50885">
    <property type="entry name" value="HAMP"/>
    <property type="match status" value="1"/>
</dbReference>
<dbReference type="Pfam" id="PF09984">
    <property type="entry name" value="sCache_4"/>
    <property type="match status" value="1"/>
</dbReference>
<dbReference type="AlphaFoldDB" id="A0A4V3AU12"/>
<feature type="transmembrane region" description="Helical" evidence="11">
    <location>
        <begin position="179"/>
        <end position="200"/>
    </location>
</feature>
<dbReference type="PANTHER" id="PTHR24421:SF10">
    <property type="entry name" value="NITRATE_NITRITE SENSOR PROTEIN NARQ"/>
    <property type="match status" value="1"/>
</dbReference>
<dbReference type="GO" id="GO:0016020">
    <property type="term" value="C:membrane"/>
    <property type="evidence" value="ECO:0007669"/>
    <property type="project" value="UniProtKB-SubCell"/>
</dbReference>
<name>A0A4V3AU12_9BURK</name>
<dbReference type="SUPFAM" id="SSF55874">
    <property type="entry name" value="ATPase domain of HSP90 chaperone/DNA topoisomerase II/histidine kinase"/>
    <property type="match status" value="1"/>
</dbReference>
<evidence type="ECO:0000256" key="9">
    <source>
        <dbReference type="ARBA" id="ARBA00023012"/>
    </source>
</evidence>
<dbReference type="Gene3D" id="1.20.5.1930">
    <property type="match status" value="1"/>
</dbReference>
<keyword evidence="6" id="KW-0547">Nucleotide-binding</keyword>
<dbReference type="SMART" id="SM00387">
    <property type="entry name" value="HATPase_c"/>
    <property type="match status" value="1"/>
</dbReference>
<evidence type="ECO:0000259" key="13">
    <source>
        <dbReference type="PROSITE" id="PS50885"/>
    </source>
</evidence>
<dbReference type="InterPro" id="IPR011712">
    <property type="entry name" value="Sig_transdc_His_kin_sub3_dim/P"/>
</dbReference>
<evidence type="ECO:0000256" key="8">
    <source>
        <dbReference type="ARBA" id="ARBA00022840"/>
    </source>
</evidence>
<dbReference type="GO" id="GO:0005524">
    <property type="term" value="F:ATP binding"/>
    <property type="evidence" value="ECO:0007669"/>
    <property type="project" value="UniProtKB-KW"/>
</dbReference>
<dbReference type="GO" id="GO:0000155">
    <property type="term" value="F:phosphorelay sensor kinase activity"/>
    <property type="evidence" value="ECO:0007669"/>
    <property type="project" value="InterPro"/>
</dbReference>
<keyword evidence="10" id="KW-0175">Coiled coil</keyword>
<evidence type="ECO:0000256" key="2">
    <source>
        <dbReference type="ARBA" id="ARBA00004370"/>
    </source>
</evidence>
<evidence type="ECO:0000259" key="12">
    <source>
        <dbReference type="PROSITE" id="PS50109"/>
    </source>
</evidence>
<dbReference type="EC" id="2.7.13.3" evidence="3"/>
<dbReference type="PANTHER" id="PTHR24421">
    <property type="entry name" value="NITRATE/NITRITE SENSOR PROTEIN NARX-RELATED"/>
    <property type="match status" value="1"/>
</dbReference>
<evidence type="ECO:0000256" key="6">
    <source>
        <dbReference type="ARBA" id="ARBA00022741"/>
    </source>
</evidence>